<keyword evidence="8" id="KW-0406">Ion transport</keyword>
<name>A0A6B0VAP9_IXORI</name>
<evidence type="ECO:0000256" key="6">
    <source>
        <dbReference type="ARBA" id="ARBA00022989"/>
    </source>
</evidence>
<keyword evidence="10" id="KW-0739">Sodium transport</keyword>
<dbReference type="InterPro" id="IPR001734">
    <property type="entry name" value="Na/solute_symporter"/>
</dbReference>
<keyword evidence="9 12" id="KW-0472">Membrane</keyword>
<evidence type="ECO:0000256" key="8">
    <source>
        <dbReference type="ARBA" id="ARBA00023065"/>
    </source>
</evidence>
<evidence type="ECO:0000313" key="13">
    <source>
        <dbReference type="EMBL" id="MXU98665.1"/>
    </source>
</evidence>
<dbReference type="GO" id="GO:0005886">
    <property type="term" value="C:plasma membrane"/>
    <property type="evidence" value="ECO:0007669"/>
    <property type="project" value="UniProtKB-SubCell"/>
</dbReference>
<accession>A0A6B0VAP9</accession>
<feature type="transmembrane region" description="Helical" evidence="12">
    <location>
        <begin position="141"/>
        <end position="166"/>
    </location>
</feature>
<proteinExistence type="inferred from homology"/>
<dbReference type="Gene3D" id="1.20.1730.10">
    <property type="entry name" value="Sodium/glucose cotransporter"/>
    <property type="match status" value="1"/>
</dbReference>
<organism evidence="13">
    <name type="scientific">Ixodes ricinus</name>
    <name type="common">Common tick</name>
    <name type="synonym">Acarus ricinus</name>
    <dbReference type="NCBI Taxonomy" id="34613"/>
    <lineage>
        <taxon>Eukaryota</taxon>
        <taxon>Metazoa</taxon>
        <taxon>Ecdysozoa</taxon>
        <taxon>Arthropoda</taxon>
        <taxon>Chelicerata</taxon>
        <taxon>Arachnida</taxon>
        <taxon>Acari</taxon>
        <taxon>Parasitiformes</taxon>
        <taxon>Ixodida</taxon>
        <taxon>Ixodoidea</taxon>
        <taxon>Ixodidae</taxon>
        <taxon>Ixodinae</taxon>
        <taxon>Ixodes</taxon>
    </lineage>
</organism>
<keyword evidence="4" id="KW-1003">Cell membrane</keyword>
<dbReference type="GO" id="GO:0015293">
    <property type="term" value="F:symporter activity"/>
    <property type="evidence" value="ECO:0007669"/>
    <property type="project" value="TreeGrafter"/>
</dbReference>
<keyword evidence="7" id="KW-0915">Sodium</keyword>
<dbReference type="GO" id="GO:0006814">
    <property type="term" value="P:sodium ion transport"/>
    <property type="evidence" value="ECO:0007669"/>
    <property type="project" value="UniProtKB-KW"/>
</dbReference>
<keyword evidence="3" id="KW-0813">Transport</keyword>
<evidence type="ECO:0000256" key="1">
    <source>
        <dbReference type="ARBA" id="ARBA00004651"/>
    </source>
</evidence>
<dbReference type="PROSITE" id="PS50283">
    <property type="entry name" value="NA_SOLUT_SYMP_3"/>
    <property type="match status" value="1"/>
</dbReference>
<evidence type="ECO:0000256" key="12">
    <source>
        <dbReference type="SAM" id="Phobius"/>
    </source>
</evidence>
<dbReference type="PANTHER" id="PTHR42985">
    <property type="entry name" value="SODIUM-COUPLED MONOCARBOXYLATE TRANSPORTER"/>
    <property type="match status" value="1"/>
</dbReference>
<dbReference type="EMBL" id="GIFC01016582">
    <property type="protein sequence ID" value="MXU98665.1"/>
    <property type="molecule type" value="Transcribed_RNA"/>
</dbReference>
<dbReference type="Pfam" id="PF00474">
    <property type="entry name" value="SSF"/>
    <property type="match status" value="1"/>
</dbReference>
<feature type="transmembrane region" description="Helical" evidence="12">
    <location>
        <begin position="51"/>
        <end position="69"/>
    </location>
</feature>
<dbReference type="AlphaFoldDB" id="A0A6B0VAP9"/>
<reference evidence="13" key="1">
    <citation type="submission" date="2019-12" db="EMBL/GenBank/DDBJ databases">
        <title>An insight into the sialome of adult female Ixodes ricinus ticks feeding for 6 days.</title>
        <authorList>
            <person name="Perner J."/>
            <person name="Ribeiro J.M.C."/>
        </authorList>
    </citation>
    <scope>NUCLEOTIDE SEQUENCE</scope>
    <source>
        <strain evidence="13">Semi-engorged</strain>
        <tissue evidence="13">Salivary glands</tissue>
    </source>
</reference>
<evidence type="ECO:0000256" key="11">
    <source>
        <dbReference type="RuleBase" id="RU362091"/>
    </source>
</evidence>
<comment type="subcellular location">
    <subcellularLocation>
        <location evidence="1">Cell membrane</location>
        <topology evidence="1">Multi-pass membrane protein</topology>
    </subcellularLocation>
</comment>
<keyword evidence="6 12" id="KW-1133">Transmembrane helix</keyword>
<evidence type="ECO:0000256" key="3">
    <source>
        <dbReference type="ARBA" id="ARBA00022448"/>
    </source>
</evidence>
<dbReference type="InterPro" id="IPR038377">
    <property type="entry name" value="Na/Glc_symporter_sf"/>
</dbReference>
<keyword evidence="5 12" id="KW-0812">Transmembrane</keyword>
<feature type="transmembrane region" description="Helical" evidence="12">
    <location>
        <begin position="6"/>
        <end position="39"/>
    </location>
</feature>
<evidence type="ECO:0000256" key="2">
    <source>
        <dbReference type="ARBA" id="ARBA00006434"/>
    </source>
</evidence>
<comment type="similarity">
    <text evidence="2 11">Belongs to the sodium:solute symporter (SSF) (TC 2.A.21) family.</text>
</comment>
<sequence length="353" mass="39857">MRYGKYTALVACAIYFFLMVRFLWCSLAIGLTGTFYTALGGLRGVVWTDSMQAVLSILAPVTVIIKILYDSKTKLVQLEPLNNLDPTPYFLDISLDLTKDENVWACLLGMLGYQIYLMGLEQMTVQRYAAARTLEHAKRMAVTSTIMTSLFYILRACTALSLIYWYRNCDPLATGDITTVDQLLPFYVSTRLLEFPGFCGIFLVGVVSAATSTVSSIINSCAAVCYVDMVSPLFTMSDHRAALLTRGIGDHINLQRCYWSFLWFIIAGLPFSVCEFQGCQHRHTNDGVFPNVAHVSKNYPRIPASKTACDGRLLPRKLHWHIKTPQRNFAYSRSHINWRLLPLPDVHVLEQPH</sequence>
<dbReference type="PANTHER" id="PTHR42985:SF40">
    <property type="entry name" value="LD47995P-RELATED"/>
    <property type="match status" value="1"/>
</dbReference>
<evidence type="ECO:0000256" key="4">
    <source>
        <dbReference type="ARBA" id="ARBA00022475"/>
    </source>
</evidence>
<evidence type="ECO:0000256" key="9">
    <source>
        <dbReference type="ARBA" id="ARBA00023136"/>
    </source>
</evidence>
<evidence type="ECO:0000256" key="10">
    <source>
        <dbReference type="ARBA" id="ARBA00023201"/>
    </source>
</evidence>
<dbReference type="InterPro" id="IPR051163">
    <property type="entry name" value="Sodium:Solute_Symporter_SSF"/>
</dbReference>
<evidence type="ECO:0000256" key="5">
    <source>
        <dbReference type="ARBA" id="ARBA00022692"/>
    </source>
</evidence>
<evidence type="ECO:0000256" key="7">
    <source>
        <dbReference type="ARBA" id="ARBA00023053"/>
    </source>
</evidence>
<protein>
    <submittedName>
        <fullName evidence="13">Putative na+iodide/myo-inositol/multivitamin symporter</fullName>
    </submittedName>
</protein>